<accession>A0A6J6PQD4</accession>
<organism evidence="8">
    <name type="scientific">freshwater metagenome</name>
    <dbReference type="NCBI Taxonomy" id="449393"/>
    <lineage>
        <taxon>unclassified sequences</taxon>
        <taxon>metagenomes</taxon>
        <taxon>ecological metagenomes</taxon>
    </lineage>
</organism>
<sequence length="311" mass="32866">MRNGGDNRSRLLLVILIVTSLFLITLDLRGVAVMQGARNGAQTILSPFQRGASFVFTPVGNFFSDIAHLGRTRSQLKSLEDENAKLRERILTRKSIDVEVGQLKTVLNLAGKASYKVVNARVISQGSSASFTQTIIIDAGANMKITRDMTVISGDGLVGVVKDVYPNTSLVMLASDPSFRVGVRIADTAQIGILSGQGTSHAVLQLLDSQSSVKVGDVLLARGSQGDKPFVPGVPVGQVTYVADSAGAVSATAEVRYFAHLSSLRVVAVVVKAPAEDPRDALVPPKPFPTPTPTVTIYVTPSASPSPSTKK</sequence>
<evidence type="ECO:0000313" key="7">
    <source>
        <dbReference type="EMBL" id="CAB4662478.1"/>
    </source>
</evidence>
<dbReference type="EMBL" id="CAFBOE010000029">
    <property type="protein sequence ID" value="CAB4972192.1"/>
    <property type="molecule type" value="Genomic_DNA"/>
</dbReference>
<dbReference type="Pfam" id="PF04085">
    <property type="entry name" value="MreC"/>
    <property type="match status" value="1"/>
</dbReference>
<dbReference type="EMBL" id="CAEZZZ010000034">
    <property type="protein sequence ID" value="CAB4779526.1"/>
    <property type="molecule type" value="Genomic_DNA"/>
</dbReference>
<reference evidence="8" key="1">
    <citation type="submission" date="2020-05" db="EMBL/GenBank/DDBJ databases">
        <authorList>
            <person name="Chiriac C."/>
            <person name="Salcher M."/>
            <person name="Ghai R."/>
            <person name="Kavagutti S V."/>
        </authorList>
    </citation>
    <scope>NUCLEOTIDE SEQUENCE</scope>
</reference>
<dbReference type="EMBL" id="CAEZXT010000048">
    <property type="protein sequence ID" value="CAB4700686.1"/>
    <property type="molecule type" value="Genomic_DNA"/>
</dbReference>
<protein>
    <recommendedName>
        <fullName evidence="2">Cell shape-determining protein MreC</fullName>
    </recommendedName>
    <alternativeName>
        <fullName evidence="4">Cell shape protein MreC</fullName>
    </alternativeName>
</protein>
<proteinExistence type="inferred from homology"/>
<dbReference type="PANTHER" id="PTHR34138">
    <property type="entry name" value="CELL SHAPE-DETERMINING PROTEIN MREC"/>
    <property type="match status" value="1"/>
</dbReference>
<name>A0A6J6PQD4_9ZZZZ</name>
<evidence type="ECO:0000313" key="11">
    <source>
        <dbReference type="EMBL" id="CAB4849775.1"/>
    </source>
</evidence>
<dbReference type="EMBL" id="CAEZWS010000020">
    <property type="protein sequence ID" value="CAB4662478.1"/>
    <property type="molecule type" value="Genomic_DNA"/>
</dbReference>
<dbReference type="EMBL" id="CAFBPG010000026">
    <property type="protein sequence ID" value="CAB5007593.1"/>
    <property type="molecule type" value="Genomic_DNA"/>
</dbReference>
<evidence type="ECO:0000256" key="1">
    <source>
        <dbReference type="ARBA" id="ARBA00009369"/>
    </source>
</evidence>
<dbReference type="GO" id="GO:0005886">
    <property type="term" value="C:plasma membrane"/>
    <property type="evidence" value="ECO:0007669"/>
    <property type="project" value="TreeGrafter"/>
</dbReference>
<dbReference type="NCBIfam" id="TIGR00219">
    <property type="entry name" value="mreC"/>
    <property type="match status" value="1"/>
</dbReference>
<comment type="similarity">
    <text evidence="1">Belongs to the MreC family.</text>
</comment>
<dbReference type="EMBL" id="CAFBJH010000029">
    <property type="protein sequence ID" value="CAB4849775.1"/>
    <property type="molecule type" value="Genomic_DNA"/>
</dbReference>
<evidence type="ECO:0000313" key="10">
    <source>
        <dbReference type="EMBL" id="CAB4801410.1"/>
    </source>
</evidence>
<dbReference type="InterPro" id="IPR042175">
    <property type="entry name" value="Cell/Rod_MreC_2"/>
</dbReference>
<dbReference type="PANTHER" id="PTHR34138:SF1">
    <property type="entry name" value="CELL SHAPE-DETERMINING PROTEIN MREC"/>
    <property type="match status" value="1"/>
</dbReference>
<evidence type="ECO:0000256" key="4">
    <source>
        <dbReference type="ARBA" id="ARBA00032089"/>
    </source>
</evidence>
<evidence type="ECO:0000313" key="14">
    <source>
        <dbReference type="EMBL" id="CAB5007593.1"/>
    </source>
</evidence>
<dbReference type="InterPro" id="IPR055342">
    <property type="entry name" value="MreC_beta-barrel_core"/>
</dbReference>
<dbReference type="EMBL" id="CAFAAR010000033">
    <property type="protein sequence ID" value="CAB4801410.1"/>
    <property type="molecule type" value="Genomic_DNA"/>
</dbReference>
<dbReference type="InterPro" id="IPR007221">
    <property type="entry name" value="MreC"/>
</dbReference>
<evidence type="ECO:0000259" key="5">
    <source>
        <dbReference type="Pfam" id="PF04085"/>
    </source>
</evidence>
<feature type="domain" description="Rod shape-determining protein MreC beta-barrel core" evidence="5">
    <location>
        <begin position="127"/>
        <end position="270"/>
    </location>
</feature>
<dbReference type="InterPro" id="IPR042177">
    <property type="entry name" value="Cell/Rod_1"/>
</dbReference>
<evidence type="ECO:0000313" key="15">
    <source>
        <dbReference type="EMBL" id="CAB5072464.1"/>
    </source>
</evidence>
<evidence type="ECO:0000313" key="13">
    <source>
        <dbReference type="EMBL" id="CAB4972192.1"/>
    </source>
</evidence>
<evidence type="ECO:0000313" key="8">
    <source>
        <dbReference type="EMBL" id="CAB4700686.1"/>
    </source>
</evidence>
<dbReference type="Gene3D" id="2.40.10.340">
    <property type="entry name" value="Rod shape-determining protein MreC, domain 1"/>
    <property type="match status" value="1"/>
</dbReference>
<evidence type="ECO:0000313" key="9">
    <source>
        <dbReference type="EMBL" id="CAB4779526.1"/>
    </source>
</evidence>
<evidence type="ECO:0000313" key="12">
    <source>
        <dbReference type="EMBL" id="CAB4898176.1"/>
    </source>
</evidence>
<dbReference type="Gene3D" id="2.40.10.350">
    <property type="entry name" value="Rod shape-determining protein MreC, domain 2"/>
    <property type="match status" value="1"/>
</dbReference>
<evidence type="ECO:0000256" key="2">
    <source>
        <dbReference type="ARBA" id="ARBA00013855"/>
    </source>
</evidence>
<dbReference type="EMBL" id="CAFBMI010000032">
    <property type="protein sequence ID" value="CAB4898176.1"/>
    <property type="molecule type" value="Genomic_DNA"/>
</dbReference>
<dbReference type="PIRSF" id="PIRSF038471">
    <property type="entry name" value="MreC"/>
    <property type="match status" value="1"/>
</dbReference>
<evidence type="ECO:0000256" key="3">
    <source>
        <dbReference type="ARBA" id="ARBA00022960"/>
    </source>
</evidence>
<dbReference type="EMBL" id="CAFBQZ010000036">
    <property type="protein sequence ID" value="CAB5072464.1"/>
    <property type="molecule type" value="Genomic_DNA"/>
</dbReference>
<evidence type="ECO:0000313" key="6">
    <source>
        <dbReference type="EMBL" id="CAB4585562.1"/>
    </source>
</evidence>
<keyword evidence="3" id="KW-0133">Cell shape</keyword>
<dbReference type="GO" id="GO:0008360">
    <property type="term" value="P:regulation of cell shape"/>
    <property type="evidence" value="ECO:0007669"/>
    <property type="project" value="UniProtKB-KW"/>
</dbReference>
<dbReference type="AlphaFoldDB" id="A0A6J6PQD4"/>
<dbReference type="EMBL" id="CAEZUA010000019">
    <property type="protein sequence ID" value="CAB4585562.1"/>
    <property type="molecule type" value="Genomic_DNA"/>
</dbReference>
<gene>
    <name evidence="6" type="ORF">UFOPK1773_00460</name>
    <name evidence="7" type="ORF">UFOPK2288_00553</name>
    <name evidence="8" type="ORF">UFOPK2589_00822</name>
    <name evidence="9" type="ORF">UFOPK2931_00683</name>
    <name evidence="10" type="ORF">UFOPK3056_00524</name>
    <name evidence="11" type="ORF">UFOPK3287_00615</name>
    <name evidence="12" type="ORF">UFOPK3558_00536</name>
    <name evidence="13" type="ORF">UFOPK3916_00501</name>
    <name evidence="14" type="ORF">UFOPK4074_00461</name>
    <name evidence="15" type="ORF">UFOPK4372_00607</name>
</gene>